<evidence type="ECO:0000256" key="2">
    <source>
        <dbReference type="ARBA" id="ARBA00022723"/>
    </source>
</evidence>
<keyword evidence="2 5" id="KW-0479">Metal-binding</keyword>
<dbReference type="RefSeq" id="WP_190951674.1">
    <property type="nucleotide sequence ID" value="NZ_JACJTC010000021.1"/>
</dbReference>
<proteinExistence type="inferred from homology"/>
<dbReference type="Gene3D" id="2.20.25.160">
    <property type="match status" value="1"/>
</dbReference>
<dbReference type="EC" id="3.5.1.15" evidence="5"/>
<evidence type="ECO:0000256" key="4">
    <source>
        <dbReference type="ARBA" id="ARBA00022833"/>
    </source>
</evidence>
<dbReference type="InterPro" id="IPR055438">
    <property type="entry name" value="AstE_AspA_cat"/>
</dbReference>
<dbReference type="Pfam" id="PF24827">
    <property type="entry name" value="AstE_AspA_cat"/>
    <property type="match status" value="1"/>
</dbReference>
<comment type="catalytic activity">
    <reaction evidence="5">
        <text>an N-acyl-L-aspartate + H2O = a carboxylate + L-aspartate</text>
        <dbReference type="Rhea" id="RHEA:10872"/>
        <dbReference type="ChEBI" id="CHEBI:15377"/>
        <dbReference type="ChEBI" id="CHEBI:29067"/>
        <dbReference type="ChEBI" id="CHEBI:29991"/>
        <dbReference type="ChEBI" id="CHEBI:58497"/>
        <dbReference type="EC" id="3.5.1.15"/>
    </reaction>
</comment>
<feature type="binding site" evidence="5">
    <location>
        <position position="107"/>
    </location>
    <ligand>
        <name>Zn(2+)</name>
        <dbReference type="ChEBI" id="CHEBI:29105"/>
    </ligand>
</feature>
<sequence length="298" mass="33693">MVNQINRVAIVGGTHGNEFTGAYLIKKFAQFPELITRRSFETVTLLANPQAFAAARRYIDKDLNRCFLRKDLQNPNLNGYEELQAKSIQNHLATKGDKQADFILDLHSTTSNMGLTIILVNAHPFNLKLAAYLSEINPLVNIYYCAFESIAENPFVNSLCELGFAIEVGPIGQGILKAKLFQQTEELIHGVLDYIEQFNQGQIFTTNEALTLYHHLSVIDYPKKDDGTIFGMIHPQLQDKDYQALNPGDPMFLTFDNKTIVYQGESTVWPVFINEAAYYEKGIAMAFTKKEQLKIDDL</sequence>
<dbReference type="SUPFAM" id="SSF53187">
    <property type="entry name" value="Zn-dependent exopeptidases"/>
    <property type="match status" value="1"/>
</dbReference>
<dbReference type="PANTHER" id="PTHR15162">
    <property type="entry name" value="ASPARTOACYLASE"/>
    <property type="match status" value="1"/>
</dbReference>
<feature type="binding site" evidence="5">
    <location>
        <position position="18"/>
    </location>
    <ligand>
        <name>Zn(2+)</name>
        <dbReference type="ChEBI" id="CHEBI:29105"/>
    </ligand>
</feature>
<evidence type="ECO:0000313" key="9">
    <source>
        <dbReference type="Proteomes" id="UP000606396"/>
    </source>
</evidence>
<feature type="binding site" evidence="5">
    <location>
        <position position="167"/>
    </location>
    <ligand>
        <name>substrate</name>
    </ligand>
</feature>
<feature type="binding site" evidence="5">
    <location>
        <position position="57"/>
    </location>
    <ligand>
        <name>substrate</name>
    </ligand>
</feature>
<dbReference type="PANTHER" id="PTHR15162:SF7">
    <property type="entry name" value="SUCCINYLGLUTAMATE DESUCCINYLASE"/>
    <property type="match status" value="1"/>
</dbReference>
<keyword evidence="3 5" id="KW-0378">Hydrolase</keyword>
<dbReference type="HAMAP" id="MF_00704">
    <property type="entry name" value="Aspartoacylase"/>
    <property type="match status" value="1"/>
</dbReference>
<evidence type="ECO:0000259" key="6">
    <source>
        <dbReference type="Pfam" id="PF04952"/>
    </source>
</evidence>
<reference evidence="8 9" key="1">
    <citation type="journal article" date="2020" name="ISME J.">
        <title>Comparative genomics reveals insights into cyanobacterial evolution and habitat adaptation.</title>
        <authorList>
            <person name="Chen M.Y."/>
            <person name="Teng W.K."/>
            <person name="Zhao L."/>
            <person name="Hu C.X."/>
            <person name="Zhou Y.K."/>
            <person name="Han B.P."/>
            <person name="Song L.R."/>
            <person name="Shu W.S."/>
        </authorList>
    </citation>
    <scope>NUCLEOTIDE SEQUENCE [LARGE SCALE GENOMIC DNA]</scope>
    <source>
        <strain evidence="8 9">FACHB-252</strain>
    </source>
</reference>
<dbReference type="InterPro" id="IPR050178">
    <property type="entry name" value="AspA/AstE_fam"/>
</dbReference>
<gene>
    <name evidence="8" type="ORF">H6G94_26530</name>
</gene>
<evidence type="ECO:0000256" key="5">
    <source>
        <dbReference type="HAMAP-Rule" id="MF_00704"/>
    </source>
</evidence>
<evidence type="ECO:0000313" key="8">
    <source>
        <dbReference type="EMBL" id="MBD2614791.1"/>
    </source>
</evidence>
<feature type="domain" description="Succinylglutamate desuccinylase/Aspartoacylase catalytic" evidence="7">
    <location>
        <begin position="5"/>
        <end position="195"/>
    </location>
</feature>
<dbReference type="Pfam" id="PF04952">
    <property type="entry name" value="AstE_AspA_hybrid"/>
    <property type="match status" value="1"/>
</dbReference>
<evidence type="ECO:0000256" key="1">
    <source>
        <dbReference type="ARBA" id="ARBA00006173"/>
    </source>
</evidence>
<organism evidence="8 9">
    <name type="scientific">Nostoc punctiforme FACHB-252</name>
    <dbReference type="NCBI Taxonomy" id="1357509"/>
    <lineage>
        <taxon>Bacteria</taxon>
        <taxon>Bacillati</taxon>
        <taxon>Cyanobacteriota</taxon>
        <taxon>Cyanophyceae</taxon>
        <taxon>Nostocales</taxon>
        <taxon>Nostocaceae</taxon>
        <taxon>Nostoc</taxon>
    </lineage>
</organism>
<comment type="caution">
    <text evidence="8">The sequence shown here is derived from an EMBL/GenBank/DDBJ whole genome shotgun (WGS) entry which is preliminary data.</text>
</comment>
<keyword evidence="9" id="KW-1185">Reference proteome</keyword>
<evidence type="ECO:0000259" key="7">
    <source>
        <dbReference type="Pfam" id="PF24827"/>
    </source>
</evidence>
<dbReference type="EMBL" id="JACJTC010000021">
    <property type="protein sequence ID" value="MBD2614791.1"/>
    <property type="molecule type" value="Genomic_DNA"/>
</dbReference>
<evidence type="ECO:0000256" key="3">
    <source>
        <dbReference type="ARBA" id="ARBA00022801"/>
    </source>
</evidence>
<keyword evidence="4 5" id="KW-0862">Zinc</keyword>
<feature type="binding site" evidence="5">
    <location>
        <begin position="64"/>
        <end position="65"/>
    </location>
    <ligand>
        <name>substrate</name>
    </ligand>
</feature>
<dbReference type="InterPro" id="IPR007036">
    <property type="entry name" value="Aste_AspA_hybrid_dom"/>
</dbReference>
<name>A0ABR8HHG9_NOSPU</name>
<dbReference type="InterPro" id="IPR016708">
    <property type="entry name" value="Aspartoacylase"/>
</dbReference>
<feature type="binding site" evidence="5">
    <location>
        <position position="278"/>
    </location>
    <ligand>
        <name>substrate</name>
    </ligand>
</feature>
<dbReference type="CDD" id="cd06909">
    <property type="entry name" value="M14_ASPA"/>
    <property type="match status" value="1"/>
</dbReference>
<feature type="domain" description="AstE/AspA barrel-sandwich hybrid" evidence="6">
    <location>
        <begin position="209"/>
        <end position="290"/>
    </location>
</feature>
<comment type="similarity">
    <text evidence="1 5">Belongs to the AspA/AstE family. Aspartoacylase subfamily.</text>
</comment>
<comment type="cofactor">
    <cofactor evidence="5">
        <name>Zn(2+)</name>
        <dbReference type="ChEBI" id="CHEBI:29105"/>
    </cofactor>
    <text evidence="5">Binds 1 zinc ion per subunit.</text>
</comment>
<protein>
    <recommendedName>
        <fullName evidence="5">Probable aspartoacylase</fullName>
        <ecNumber evidence="5">3.5.1.15</ecNumber>
    </recommendedName>
</protein>
<accession>A0ABR8HHG9</accession>
<dbReference type="NCBIfam" id="NF002601">
    <property type="entry name" value="PRK02259.1"/>
    <property type="match status" value="1"/>
</dbReference>
<dbReference type="Gene3D" id="3.40.630.10">
    <property type="entry name" value="Zn peptidases"/>
    <property type="match status" value="1"/>
</dbReference>
<dbReference type="GO" id="GO:0019807">
    <property type="term" value="F:aspartoacylase activity"/>
    <property type="evidence" value="ECO:0007669"/>
    <property type="project" value="UniProtKB-EC"/>
</dbReference>
<dbReference type="Proteomes" id="UP000606396">
    <property type="component" value="Unassembled WGS sequence"/>
</dbReference>
<dbReference type="PIRSF" id="PIRSF018001">
    <property type="entry name" value="Aspartoacylase"/>
    <property type="match status" value="1"/>
</dbReference>
<feature type="binding site" evidence="5">
    <location>
        <position position="15"/>
    </location>
    <ligand>
        <name>Zn(2+)</name>
        <dbReference type="ChEBI" id="CHEBI:29105"/>
    </ligand>
</feature>